<dbReference type="Proteomes" id="UP000269396">
    <property type="component" value="Unassembled WGS sequence"/>
</dbReference>
<dbReference type="InterPro" id="IPR044046">
    <property type="entry name" value="E3_ligase_UBR-like_C"/>
</dbReference>
<accession>A0A3P8FRL5</accession>
<dbReference type="Pfam" id="PF18995">
    <property type="entry name" value="PRT6_C"/>
    <property type="match status" value="1"/>
</dbReference>
<keyword evidence="4" id="KW-1185">Reference proteome</keyword>
<dbReference type="AlphaFoldDB" id="A0A3P8FRL5"/>
<dbReference type="EMBL" id="UZAL01033008">
    <property type="protein sequence ID" value="VDP62368.1"/>
    <property type="molecule type" value="Genomic_DNA"/>
</dbReference>
<protein>
    <recommendedName>
        <fullName evidence="2">E3 ubiquitin-protein ligase UBR-like C-terminal domain-containing protein</fullName>
    </recommendedName>
</protein>
<feature type="region of interest" description="Disordered" evidence="1">
    <location>
        <begin position="87"/>
        <end position="106"/>
    </location>
</feature>
<evidence type="ECO:0000313" key="3">
    <source>
        <dbReference type="EMBL" id="VDP62368.1"/>
    </source>
</evidence>
<evidence type="ECO:0000256" key="1">
    <source>
        <dbReference type="SAM" id="MobiDB-lite"/>
    </source>
</evidence>
<evidence type="ECO:0000313" key="4">
    <source>
        <dbReference type="Proteomes" id="UP000269396"/>
    </source>
</evidence>
<organism evidence="3 4">
    <name type="scientific">Schistosoma mattheei</name>
    <dbReference type="NCBI Taxonomy" id="31246"/>
    <lineage>
        <taxon>Eukaryota</taxon>
        <taxon>Metazoa</taxon>
        <taxon>Spiralia</taxon>
        <taxon>Lophotrochozoa</taxon>
        <taxon>Platyhelminthes</taxon>
        <taxon>Trematoda</taxon>
        <taxon>Digenea</taxon>
        <taxon>Strigeidida</taxon>
        <taxon>Schistosomatoidea</taxon>
        <taxon>Schistosomatidae</taxon>
        <taxon>Schistosoma</taxon>
    </lineage>
</organism>
<evidence type="ECO:0000259" key="2">
    <source>
        <dbReference type="Pfam" id="PF18995"/>
    </source>
</evidence>
<name>A0A3P8FRL5_9TREM</name>
<feature type="domain" description="E3 ubiquitin-protein ligase UBR-like C-terminal" evidence="2">
    <location>
        <begin position="120"/>
        <end position="407"/>
    </location>
</feature>
<gene>
    <name evidence="3" type="ORF">SMTD_LOCUS12969</name>
</gene>
<feature type="compositionally biased region" description="Basic and acidic residues" evidence="1">
    <location>
        <begin position="88"/>
        <end position="101"/>
    </location>
</feature>
<reference evidence="3 4" key="1">
    <citation type="submission" date="2018-11" db="EMBL/GenBank/DDBJ databases">
        <authorList>
            <consortium name="Pathogen Informatics"/>
        </authorList>
    </citation>
    <scope>NUCLEOTIDE SEQUENCE [LARGE SCALE GENOMIC DNA]</scope>
    <source>
        <strain>Denwood</strain>
        <strain evidence="4">Zambia</strain>
    </source>
</reference>
<sequence>MLGLLPHVWPNEGIFHTVLASTFCLAYIRALISVTFNRSTSSTCFNLVKQINGTRNLLGKISGVLRKHLEVLLNYLSELNTSFTPSTSDHHHLHDTQHDQQCHSTESLEDNCQSSNKIEHILKVLYLASKLPDENFFNQFSSSSSSSTATSSSSLSTITATTPHSSSLPIEYDQNQIELHIILRILPFLRIASLCWTRWHPDNVGTVKPLGLPFQQLIEFSDLCRILSLDCGDSTVINVAQVGELAGRLCGLCTPNNNNAIEYLIGRWIGQIKKVSSVHLTASSPTLLLQSSTSVSSSSTVCDMPLQINDNNNDINQLSNIDHRNILTEVENITSVSRGTSYFILHIAEYLRSLVEIGRQLYSPRLIRTPSSFDVLFNALHLVNCSSNQHRFQDNILCLICGRLLCSLCSNLATVVVEDFKLSLAL</sequence>
<proteinExistence type="predicted"/>